<dbReference type="EMBL" id="QFPW01000002">
    <property type="protein sequence ID" value="PZQ51397.1"/>
    <property type="molecule type" value="Genomic_DNA"/>
</dbReference>
<dbReference type="InterPro" id="IPR003672">
    <property type="entry name" value="CobN/Mg_chltase"/>
</dbReference>
<feature type="domain" description="CobN/magnesium chelatase" evidence="2">
    <location>
        <begin position="722"/>
        <end position="1113"/>
    </location>
</feature>
<name>A0A2W5Q290_RHOSU</name>
<dbReference type="NCBIfam" id="NF008973">
    <property type="entry name" value="PRK12321.1"/>
    <property type="match status" value="1"/>
</dbReference>
<evidence type="ECO:0000313" key="4">
    <source>
        <dbReference type="Proteomes" id="UP000249185"/>
    </source>
</evidence>
<gene>
    <name evidence="3" type="ORF">DI556_04305</name>
</gene>
<evidence type="ECO:0000313" key="3">
    <source>
        <dbReference type="EMBL" id="PZQ51397.1"/>
    </source>
</evidence>
<evidence type="ECO:0000256" key="1">
    <source>
        <dbReference type="SAM" id="MobiDB-lite"/>
    </source>
</evidence>
<dbReference type="CDD" id="cd10150">
    <property type="entry name" value="CobN_like"/>
    <property type="match status" value="1"/>
</dbReference>
<proteinExistence type="predicted"/>
<protein>
    <submittedName>
        <fullName evidence="3">Cobaltochelatase subunit CobN</fullName>
    </submittedName>
</protein>
<feature type="domain" description="CobN/magnesium chelatase" evidence="2">
    <location>
        <begin position="171"/>
        <end position="719"/>
    </location>
</feature>
<dbReference type="PANTHER" id="PTHR44119">
    <property type="entry name" value="MAGNESIUM-CHELATASE SUBUNIT CHLH, CHLOROPLASTIC"/>
    <property type="match status" value="1"/>
</dbReference>
<organism evidence="3 4">
    <name type="scientific">Rhodovulum sulfidophilum</name>
    <name type="common">Rhodobacter sulfidophilus</name>
    <dbReference type="NCBI Taxonomy" id="35806"/>
    <lineage>
        <taxon>Bacteria</taxon>
        <taxon>Pseudomonadati</taxon>
        <taxon>Pseudomonadota</taxon>
        <taxon>Alphaproteobacteria</taxon>
        <taxon>Rhodobacterales</taxon>
        <taxon>Paracoccaceae</taxon>
        <taxon>Rhodovulum</taxon>
    </lineage>
</organism>
<dbReference type="AlphaFoldDB" id="A0A2W5Q290"/>
<accession>A0A2W5Q290</accession>
<dbReference type="Pfam" id="PF02514">
    <property type="entry name" value="CobN-Mg_chel"/>
    <property type="match status" value="2"/>
</dbReference>
<feature type="region of interest" description="Disordered" evidence="1">
    <location>
        <begin position="423"/>
        <end position="467"/>
    </location>
</feature>
<dbReference type="Proteomes" id="UP000249185">
    <property type="component" value="Unassembled WGS sequence"/>
</dbReference>
<comment type="caution">
    <text evidence="3">The sequence shown here is derived from an EMBL/GenBank/DDBJ whole genome shotgun (WGS) entry which is preliminary data.</text>
</comment>
<reference evidence="3 4" key="1">
    <citation type="submission" date="2017-08" db="EMBL/GenBank/DDBJ databases">
        <title>Infants hospitalized years apart are colonized by the same room-sourced microbial strains.</title>
        <authorList>
            <person name="Brooks B."/>
            <person name="Olm M.R."/>
            <person name="Firek B.A."/>
            <person name="Baker R."/>
            <person name="Thomas B.C."/>
            <person name="Morowitz M.J."/>
            <person name="Banfield J.F."/>
        </authorList>
    </citation>
    <scope>NUCLEOTIDE SEQUENCE [LARGE SCALE GENOMIC DNA]</scope>
    <source>
        <strain evidence="3">S2_005_002_R2_34</strain>
    </source>
</reference>
<sequence length="1123" mass="117879">MHVVFRESHGLEETAVPTDLGQDPADLVVLSFSDSDLGAFAAGWHRAKGGLPSLRLANLVALAHPLSVDTYVERTLGGAKGILIRLIGGEAYWPYGVASIQDLARRRGIALAVLPADGREDPRLDAVSTLPVSTLRRLGHLCDQGGAVAAQAALAQMALAAGLYAGPVMGAKSVPEHGFYDPARGVLPALPPATGPRALVTFYRAYLTAADTEPVDVLIEALRARGFDAVGAFATSLKAPASAEWLRGHLASEPWAAIVNATAFSAKGADGASPLDAAGCPVFQVALSTARRKDWEGSTRGLSAADLAMHVVLPEVDGRIFAGVASFKAPTRRDPELQFSRFAHRAEPGRIGAIADRVAAWHRLAATPAAERRLALVLSTYPGRADQMAHAVGLDALASAEAILEDLAADGYATGGTAAPLPEALGGLPGDETRCPGLDPGPRGRSAAHGGRDPGSSPGRRGEGADLAADPGFPLADYAAALTGLPEPLRADLAAAWGDPADDPAVVDGAFRFAATRRGKVLVALQPERGETGARVDDYHDLSRVPRHAYVAFYLWLRSRGIHALIHLGAHGTLEWLPGKSVALSADCWPEALIGPTPVVYPFIVNDPGEAAQAKRRTGAVTLGHAPPPLTASAIPPELLPLEAMLDEYSTADGLDPARRDRLIADIRAEAAARGVSEDIGLPEEASAAEAIPRIDRFVCDLKESQFGDGLHVHGRGETGAGERAGLLAALAGRFVPGGPSGSPWRGRADVLPTGRNLYTTDPRAVPSRAAHAQGVKLAEELLRRHLQDHGDWPRGLVLDLWGSATMRTAGEEFAMALHLAGLAPRWDEGSQRVAGFEILPLALLGRPRIDVTLRVSGLFRDVFPTLSQLFDQAAAALGEREEAPEDNPYLALGPRVFGPRPGAYGLGLGAALEDYTDAGRAAAGEAWLSASAWAFDAAGEATPARAALEARVGAAEAFVHAQDLIETDLLLAADYAAHEAGFAAAAAALGGPAPALYHLDATDPEAPRARTLPEEIARVVRARAANPVWADGMTRHGFRGAAEITATLDHLAAFAHLARAVPPHLFDLYHEATLGRPEIVAFMDDANPGALAALRDRFRRLREAGLWVTRRNSIAAAVERGA</sequence>
<dbReference type="PANTHER" id="PTHR44119:SF4">
    <property type="entry name" value="AEROBIC COBALTOCHELATASE SUBUNIT COBN"/>
    <property type="match status" value="1"/>
</dbReference>
<evidence type="ECO:0000259" key="2">
    <source>
        <dbReference type="Pfam" id="PF02514"/>
    </source>
</evidence>